<dbReference type="EC" id="2.5.1.61" evidence="7"/>
<dbReference type="InterPro" id="IPR022417">
    <property type="entry name" value="Porphobilin_deaminase_N"/>
</dbReference>
<organism evidence="10 11">
    <name type="scientific">candidate division KSB3 bacterium</name>
    <dbReference type="NCBI Taxonomy" id="2044937"/>
    <lineage>
        <taxon>Bacteria</taxon>
        <taxon>candidate division KSB3</taxon>
    </lineage>
</organism>
<keyword evidence="5 7" id="KW-0627">Porphyrin biosynthesis</keyword>
<comment type="function">
    <text evidence="1 7">Tetrapolymerization of the monopyrrole PBG into the hydroxymethylbilane pre-uroporphyrinogen in several discrete steps.</text>
</comment>
<dbReference type="Proteomes" id="UP000230821">
    <property type="component" value="Unassembled WGS sequence"/>
</dbReference>
<gene>
    <name evidence="7" type="primary">hemC</name>
    <name evidence="10" type="ORF">CSA56_06890</name>
</gene>
<evidence type="ECO:0000259" key="9">
    <source>
        <dbReference type="Pfam" id="PF03900"/>
    </source>
</evidence>
<comment type="miscellaneous">
    <text evidence="7">The porphobilinogen subunits are added to the dipyrromethane group.</text>
</comment>
<dbReference type="AlphaFoldDB" id="A0A2G6KH90"/>
<comment type="subunit">
    <text evidence="3 7">Monomer.</text>
</comment>
<dbReference type="InterPro" id="IPR022418">
    <property type="entry name" value="Porphobilinogen_deaminase_C"/>
</dbReference>
<keyword evidence="4 7" id="KW-0808">Transferase</keyword>
<dbReference type="EMBL" id="PDSK01000077">
    <property type="protein sequence ID" value="PIE34740.1"/>
    <property type="molecule type" value="Genomic_DNA"/>
</dbReference>
<feature type="modified residue" description="S-(dipyrrolylmethanemethyl)cysteine" evidence="7">
    <location>
        <position position="238"/>
    </location>
</feature>
<dbReference type="Gene3D" id="3.30.160.40">
    <property type="entry name" value="Porphobilinogen deaminase, C-terminal domain"/>
    <property type="match status" value="1"/>
</dbReference>
<dbReference type="InterPro" id="IPR036803">
    <property type="entry name" value="Porphobilinogen_deaminase_C_sf"/>
</dbReference>
<proteinExistence type="inferred from homology"/>
<dbReference type="GO" id="GO:0004418">
    <property type="term" value="F:hydroxymethylbilane synthase activity"/>
    <property type="evidence" value="ECO:0007669"/>
    <property type="project" value="UniProtKB-UniRule"/>
</dbReference>
<comment type="cofactor">
    <cofactor evidence="7">
        <name>dipyrromethane</name>
        <dbReference type="ChEBI" id="CHEBI:60342"/>
    </cofactor>
    <text evidence="7">Binds 1 dipyrromethane group covalently.</text>
</comment>
<evidence type="ECO:0000313" key="10">
    <source>
        <dbReference type="EMBL" id="PIE34740.1"/>
    </source>
</evidence>
<dbReference type="Gene3D" id="3.40.190.10">
    <property type="entry name" value="Periplasmic binding protein-like II"/>
    <property type="match status" value="2"/>
</dbReference>
<evidence type="ECO:0000259" key="8">
    <source>
        <dbReference type="Pfam" id="PF01379"/>
    </source>
</evidence>
<dbReference type="Pfam" id="PF01379">
    <property type="entry name" value="Porphobil_deam"/>
    <property type="match status" value="1"/>
</dbReference>
<evidence type="ECO:0000256" key="2">
    <source>
        <dbReference type="ARBA" id="ARBA00005638"/>
    </source>
</evidence>
<dbReference type="PANTHER" id="PTHR11557">
    <property type="entry name" value="PORPHOBILINOGEN DEAMINASE"/>
    <property type="match status" value="1"/>
</dbReference>
<dbReference type="GO" id="GO:0006782">
    <property type="term" value="P:protoporphyrinogen IX biosynthetic process"/>
    <property type="evidence" value="ECO:0007669"/>
    <property type="project" value="UniProtKB-UniRule"/>
</dbReference>
<dbReference type="Pfam" id="PF03900">
    <property type="entry name" value="Porphobil_deamC"/>
    <property type="match status" value="1"/>
</dbReference>
<dbReference type="InterPro" id="IPR022419">
    <property type="entry name" value="Porphobilin_deaminase_cofac_BS"/>
</dbReference>
<dbReference type="PANTHER" id="PTHR11557:SF0">
    <property type="entry name" value="PORPHOBILINOGEN DEAMINASE"/>
    <property type="match status" value="1"/>
</dbReference>
<comment type="catalytic activity">
    <reaction evidence="6 7">
        <text>4 porphobilinogen + H2O = hydroxymethylbilane + 4 NH4(+)</text>
        <dbReference type="Rhea" id="RHEA:13185"/>
        <dbReference type="ChEBI" id="CHEBI:15377"/>
        <dbReference type="ChEBI" id="CHEBI:28938"/>
        <dbReference type="ChEBI" id="CHEBI:57845"/>
        <dbReference type="ChEBI" id="CHEBI:58126"/>
        <dbReference type="EC" id="2.5.1.61"/>
    </reaction>
</comment>
<protein>
    <recommendedName>
        <fullName evidence="7">Porphobilinogen deaminase</fullName>
        <shortName evidence="7">PBG</shortName>
        <ecNumber evidence="7">2.5.1.61</ecNumber>
    </recommendedName>
    <alternativeName>
        <fullName evidence="7">Hydroxymethylbilane synthase</fullName>
        <shortName evidence="7">HMBS</shortName>
    </alternativeName>
    <alternativeName>
        <fullName evidence="7">Pre-uroporphyrinogen synthase</fullName>
    </alternativeName>
</protein>
<evidence type="ECO:0000313" key="11">
    <source>
        <dbReference type="Proteomes" id="UP000230821"/>
    </source>
</evidence>
<dbReference type="SUPFAM" id="SSF53850">
    <property type="entry name" value="Periplasmic binding protein-like II"/>
    <property type="match status" value="1"/>
</dbReference>
<dbReference type="PIRSF" id="PIRSF001438">
    <property type="entry name" value="4pyrrol_synth_OHMeBilane_synth"/>
    <property type="match status" value="1"/>
</dbReference>
<dbReference type="PRINTS" id="PR00151">
    <property type="entry name" value="PORPHBDMNASE"/>
</dbReference>
<evidence type="ECO:0000256" key="5">
    <source>
        <dbReference type="ARBA" id="ARBA00023244"/>
    </source>
</evidence>
<comment type="similarity">
    <text evidence="2 7">Belongs to the HMBS family.</text>
</comment>
<dbReference type="GO" id="GO:0005737">
    <property type="term" value="C:cytoplasm"/>
    <property type="evidence" value="ECO:0007669"/>
    <property type="project" value="UniProtKB-UniRule"/>
</dbReference>
<evidence type="ECO:0000256" key="7">
    <source>
        <dbReference type="HAMAP-Rule" id="MF_00260"/>
    </source>
</evidence>
<dbReference type="PROSITE" id="PS00533">
    <property type="entry name" value="PORPHOBILINOGEN_DEAM"/>
    <property type="match status" value="1"/>
</dbReference>
<reference evidence="10 11" key="1">
    <citation type="submission" date="2017-10" db="EMBL/GenBank/DDBJ databases">
        <title>Novel microbial diversity and functional potential in the marine mammal oral microbiome.</title>
        <authorList>
            <person name="Dudek N.K."/>
            <person name="Sun C.L."/>
            <person name="Burstein D."/>
            <person name="Kantor R.S."/>
            <person name="Aliaga Goltsman D.S."/>
            <person name="Bik E.M."/>
            <person name="Thomas B.C."/>
            <person name="Banfield J.F."/>
            <person name="Relman D.A."/>
        </authorList>
    </citation>
    <scope>NUCLEOTIDE SEQUENCE [LARGE SCALE GENOMIC DNA]</scope>
    <source>
        <strain evidence="10">DOLJORAL78_47_16</strain>
    </source>
</reference>
<accession>A0A2G6KH90</accession>
<dbReference type="InterPro" id="IPR000860">
    <property type="entry name" value="HemC"/>
</dbReference>
<comment type="caution">
    <text evidence="10">The sequence shown here is derived from an EMBL/GenBank/DDBJ whole genome shotgun (WGS) entry which is preliminary data.</text>
</comment>
<feature type="domain" description="Porphobilinogen deaminase C-terminal" evidence="9">
    <location>
        <begin position="222"/>
        <end position="289"/>
    </location>
</feature>
<name>A0A2G6KH90_9BACT</name>
<dbReference type="FunFam" id="3.40.190.10:FF:000005">
    <property type="entry name" value="Porphobilinogen deaminase"/>
    <property type="match status" value="1"/>
</dbReference>
<feature type="domain" description="Porphobilinogen deaminase N-terminal" evidence="8">
    <location>
        <begin position="4"/>
        <end position="208"/>
    </location>
</feature>
<dbReference type="NCBIfam" id="TIGR00212">
    <property type="entry name" value="hemC"/>
    <property type="match status" value="1"/>
</dbReference>
<evidence type="ECO:0000256" key="4">
    <source>
        <dbReference type="ARBA" id="ARBA00022679"/>
    </source>
</evidence>
<evidence type="ECO:0000256" key="1">
    <source>
        <dbReference type="ARBA" id="ARBA00002869"/>
    </source>
</evidence>
<evidence type="ECO:0000256" key="3">
    <source>
        <dbReference type="ARBA" id="ARBA00011245"/>
    </source>
</evidence>
<sequence>MSILKIATRKSQLAQIQADQIIESLKVRFGRDSEKLLVSTKGDQILHVTLDKIGSKGLFVKEIETALFEGDADAAVHSMKDLPHQLPEGCELAAILSREDVRDAFIAKDGFRLMDLPSGAKIGTSSRRRAQQLQQLRPDIEVLPIRGNVQTRIKKLETENLDGTILAVAGLKRLGLESVITEYFDLDQMVPAVGQGALGVEILSQHEHADLFRRLNEPETRMCVDAERSFIRRLDADCHAAVGAYARIKDGTMYIIGIFEVNGQLVKKDIVGDPNDSLNLGKQLANAILSGKN</sequence>
<dbReference type="SUPFAM" id="SSF54782">
    <property type="entry name" value="Porphobilinogen deaminase (hydroxymethylbilane synthase), C-terminal domain"/>
    <property type="match status" value="1"/>
</dbReference>
<dbReference type="HAMAP" id="MF_00260">
    <property type="entry name" value="Porphobil_deam"/>
    <property type="match status" value="1"/>
</dbReference>
<evidence type="ECO:0000256" key="6">
    <source>
        <dbReference type="ARBA" id="ARBA00048169"/>
    </source>
</evidence>